<name>A0ABX6T404_9SPHN</name>
<dbReference type="RefSeq" id="WP_187715372.1">
    <property type="nucleotide sequence ID" value="NZ_BAABJC010000001.1"/>
</dbReference>
<feature type="transmembrane region" description="Helical" evidence="5">
    <location>
        <begin position="221"/>
        <end position="252"/>
    </location>
</feature>
<organism evidence="7 8">
    <name type="scientific">Sphingomonas daechungensis</name>
    <dbReference type="NCBI Taxonomy" id="1176646"/>
    <lineage>
        <taxon>Bacteria</taxon>
        <taxon>Pseudomonadati</taxon>
        <taxon>Pseudomonadota</taxon>
        <taxon>Alphaproteobacteria</taxon>
        <taxon>Sphingomonadales</taxon>
        <taxon>Sphingomonadaceae</taxon>
        <taxon>Sphingomonas</taxon>
    </lineage>
</organism>
<feature type="transmembrane region" description="Helical" evidence="5">
    <location>
        <begin position="264"/>
        <end position="292"/>
    </location>
</feature>
<keyword evidence="4 5" id="KW-0472">Membrane</keyword>
<feature type="transmembrane region" description="Helical" evidence="5">
    <location>
        <begin position="184"/>
        <end position="201"/>
    </location>
</feature>
<feature type="transmembrane region" description="Helical" evidence="5">
    <location>
        <begin position="25"/>
        <end position="45"/>
    </location>
</feature>
<feature type="transmembrane region" description="Helical" evidence="5">
    <location>
        <begin position="355"/>
        <end position="376"/>
    </location>
</feature>
<sequence>MKELIRAAFVIARRDFSATVLSRTFLLFLLGPFFPVLMIAVFGAATAPMSATERPTVGVIATAQDFQQLDAARNRLQDTFGAIGMIGLQRVDPNGQPQQAARTLESAKPGYVAVLEGGLASPRLLGSVSAQSGTAKQLRLIIAEARRSGTPSEAVHLPVMLTSPSPNAPNTGAHALTARGGQSLLFLLTLLLAGMLLSQLIEEKSNKVIEVLAAAVPIDSIFLGKLLAMLCASLVGIAVWAAVGAAAIAVFAPNGLSALPPPAVGWPTFILLGIVYFAMSYLLLGAIFLGIGAHASSAREVQTLSMPVTMAQVVIFAFASVAVGAPNATKAIAAAIFPLSSPYVMIARAGELPGLLPHLVAIVWQLLWVALFLRIASRIFRRSVLKSGPTRLKSRKLART</sequence>
<keyword evidence="2 5" id="KW-0812">Transmembrane</keyword>
<dbReference type="PANTHER" id="PTHR43471">
    <property type="entry name" value="ABC TRANSPORTER PERMEASE"/>
    <property type="match status" value="1"/>
</dbReference>
<keyword evidence="3 5" id="KW-1133">Transmembrane helix</keyword>
<evidence type="ECO:0000259" key="6">
    <source>
        <dbReference type="Pfam" id="PF12698"/>
    </source>
</evidence>
<reference evidence="7 8" key="1">
    <citation type="submission" date="2020-08" db="EMBL/GenBank/DDBJ databases">
        <title>Genome sequence of Sphingomonas daechungensis KACC 18115T.</title>
        <authorList>
            <person name="Hyun D.-W."/>
            <person name="Bae J.-W."/>
        </authorList>
    </citation>
    <scope>NUCLEOTIDE SEQUENCE [LARGE SCALE GENOMIC DNA]</scope>
    <source>
        <strain evidence="7 8">KACC 18115</strain>
    </source>
</reference>
<evidence type="ECO:0000313" key="8">
    <source>
        <dbReference type="Proteomes" id="UP000516134"/>
    </source>
</evidence>
<evidence type="ECO:0000256" key="2">
    <source>
        <dbReference type="ARBA" id="ARBA00022692"/>
    </source>
</evidence>
<evidence type="ECO:0000256" key="1">
    <source>
        <dbReference type="ARBA" id="ARBA00004141"/>
    </source>
</evidence>
<keyword evidence="8" id="KW-1185">Reference proteome</keyword>
<dbReference type="Proteomes" id="UP000516134">
    <property type="component" value="Chromosome"/>
</dbReference>
<feature type="domain" description="ABC-2 type transporter transmembrane" evidence="6">
    <location>
        <begin position="155"/>
        <end position="371"/>
    </location>
</feature>
<dbReference type="InterPro" id="IPR013525">
    <property type="entry name" value="ABC2_TM"/>
</dbReference>
<protein>
    <submittedName>
        <fullName evidence="7">ABC transporter permease</fullName>
    </submittedName>
</protein>
<gene>
    <name evidence="7" type="ORF">H9L15_04895</name>
</gene>
<dbReference type="Pfam" id="PF12698">
    <property type="entry name" value="ABC2_membrane_3"/>
    <property type="match status" value="1"/>
</dbReference>
<proteinExistence type="predicted"/>
<evidence type="ECO:0000256" key="3">
    <source>
        <dbReference type="ARBA" id="ARBA00022989"/>
    </source>
</evidence>
<evidence type="ECO:0000313" key="7">
    <source>
        <dbReference type="EMBL" id="QNP43948.1"/>
    </source>
</evidence>
<evidence type="ECO:0000256" key="4">
    <source>
        <dbReference type="ARBA" id="ARBA00023136"/>
    </source>
</evidence>
<dbReference type="EMBL" id="CP060780">
    <property type="protein sequence ID" value="QNP43948.1"/>
    <property type="molecule type" value="Genomic_DNA"/>
</dbReference>
<comment type="subcellular location">
    <subcellularLocation>
        <location evidence="1">Membrane</location>
        <topology evidence="1">Multi-pass membrane protein</topology>
    </subcellularLocation>
</comment>
<feature type="transmembrane region" description="Helical" evidence="5">
    <location>
        <begin position="304"/>
        <end position="324"/>
    </location>
</feature>
<accession>A0ABX6T404</accession>
<evidence type="ECO:0000256" key="5">
    <source>
        <dbReference type="SAM" id="Phobius"/>
    </source>
</evidence>